<organism evidence="3 4">
    <name type="scientific">Anopheles culicifacies</name>
    <dbReference type="NCBI Taxonomy" id="139723"/>
    <lineage>
        <taxon>Eukaryota</taxon>
        <taxon>Metazoa</taxon>
        <taxon>Ecdysozoa</taxon>
        <taxon>Arthropoda</taxon>
        <taxon>Hexapoda</taxon>
        <taxon>Insecta</taxon>
        <taxon>Pterygota</taxon>
        <taxon>Neoptera</taxon>
        <taxon>Endopterygota</taxon>
        <taxon>Diptera</taxon>
        <taxon>Nematocera</taxon>
        <taxon>Culicoidea</taxon>
        <taxon>Culicidae</taxon>
        <taxon>Anophelinae</taxon>
        <taxon>Anopheles</taxon>
        <taxon>culicifacies species complex</taxon>
    </lineage>
</organism>
<sequence>MFNIVRSSVYFPAIIALCIIAGVSAQYEYNSGYEIGIPKNYFANQPQYNGQYNNGQYNNGQYNNGQYNPGMTGPTKAIADPRCPRTDDPMRPVHLPFAGNCGKFLKCTGGLGFIMDCPAGLEYAVRTNRCDYPAVAQCRS</sequence>
<dbReference type="Proteomes" id="UP000075883">
    <property type="component" value="Unassembled WGS sequence"/>
</dbReference>
<dbReference type="InterPro" id="IPR002557">
    <property type="entry name" value="Chitin-bd_dom"/>
</dbReference>
<dbReference type="EnsemblMetazoa" id="ACUA002392-RA">
    <property type="protein sequence ID" value="ACUA002392-PA"/>
    <property type="gene ID" value="ACUA002392"/>
</dbReference>
<accession>A0A182LUN0</accession>
<dbReference type="Pfam" id="PF01607">
    <property type="entry name" value="CBM_14"/>
    <property type="match status" value="1"/>
</dbReference>
<evidence type="ECO:0000313" key="4">
    <source>
        <dbReference type="Proteomes" id="UP000075883"/>
    </source>
</evidence>
<dbReference type="Gene3D" id="2.170.140.10">
    <property type="entry name" value="Chitin binding domain"/>
    <property type="match status" value="1"/>
</dbReference>
<evidence type="ECO:0000256" key="1">
    <source>
        <dbReference type="SAM" id="SignalP"/>
    </source>
</evidence>
<feature type="signal peptide" evidence="1">
    <location>
        <begin position="1"/>
        <end position="25"/>
    </location>
</feature>
<evidence type="ECO:0000313" key="3">
    <source>
        <dbReference type="EnsemblMetazoa" id="ACUA002392-PA"/>
    </source>
</evidence>
<dbReference type="SMART" id="SM00494">
    <property type="entry name" value="ChtBD2"/>
    <property type="match status" value="1"/>
</dbReference>
<dbReference type="InterPro" id="IPR036508">
    <property type="entry name" value="Chitin-bd_dom_sf"/>
</dbReference>
<dbReference type="VEuPathDB" id="VectorBase:ACUA002392"/>
<name>A0A182LUN0_9DIPT</name>
<keyword evidence="4" id="KW-1185">Reference proteome</keyword>
<reference evidence="4" key="1">
    <citation type="submission" date="2013-09" db="EMBL/GenBank/DDBJ databases">
        <title>The Genome Sequence of Anopheles culicifacies species A.</title>
        <authorList>
            <consortium name="The Broad Institute Genomics Platform"/>
            <person name="Neafsey D.E."/>
            <person name="Besansky N."/>
            <person name="Howell P."/>
            <person name="Walton C."/>
            <person name="Young S.K."/>
            <person name="Zeng Q."/>
            <person name="Gargeya S."/>
            <person name="Fitzgerald M."/>
            <person name="Haas B."/>
            <person name="Abouelleil A."/>
            <person name="Allen A.W."/>
            <person name="Alvarado L."/>
            <person name="Arachchi H.M."/>
            <person name="Berlin A.M."/>
            <person name="Chapman S.B."/>
            <person name="Gainer-Dewar J."/>
            <person name="Goldberg J."/>
            <person name="Griggs A."/>
            <person name="Gujja S."/>
            <person name="Hansen M."/>
            <person name="Howarth C."/>
            <person name="Imamovic A."/>
            <person name="Ireland A."/>
            <person name="Larimer J."/>
            <person name="McCowan C."/>
            <person name="Murphy C."/>
            <person name="Pearson M."/>
            <person name="Poon T.W."/>
            <person name="Priest M."/>
            <person name="Roberts A."/>
            <person name="Saif S."/>
            <person name="Shea T."/>
            <person name="Sisk P."/>
            <person name="Sykes S."/>
            <person name="Wortman J."/>
            <person name="Nusbaum C."/>
            <person name="Birren B."/>
        </authorList>
    </citation>
    <scope>NUCLEOTIDE SEQUENCE [LARGE SCALE GENOMIC DNA]</scope>
    <source>
        <strain evidence="4">A-37</strain>
    </source>
</reference>
<evidence type="ECO:0000259" key="2">
    <source>
        <dbReference type="PROSITE" id="PS50940"/>
    </source>
</evidence>
<feature type="chain" id="PRO_5008127467" description="Chitin-binding type-2 domain-containing protein" evidence="1">
    <location>
        <begin position="26"/>
        <end position="140"/>
    </location>
</feature>
<keyword evidence="1" id="KW-0732">Signal</keyword>
<dbReference type="GO" id="GO:0005576">
    <property type="term" value="C:extracellular region"/>
    <property type="evidence" value="ECO:0007669"/>
    <property type="project" value="InterPro"/>
</dbReference>
<proteinExistence type="predicted"/>
<protein>
    <recommendedName>
        <fullName evidence="2">Chitin-binding type-2 domain-containing protein</fullName>
    </recommendedName>
</protein>
<reference evidence="3" key="2">
    <citation type="submission" date="2020-05" db="UniProtKB">
        <authorList>
            <consortium name="EnsemblMetazoa"/>
        </authorList>
    </citation>
    <scope>IDENTIFICATION</scope>
    <source>
        <strain evidence="3">A-37</strain>
    </source>
</reference>
<dbReference type="PROSITE" id="PS50940">
    <property type="entry name" value="CHIT_BIND_II"/>
    <property type="match status" value="1"/>
</dbReference>
<feature type="domain" description="Chitin-binding type-2" evidence="2">
    <location>
        <begin position="80"/>
        <end position="140"/>
    </location>
</feature>
<dbReference type="SUPFAM" id="SSF57625">
    <property type="entry name" value="Invertebrate chitin-binding proteins"/>
    <property type="match status" value="1"/>
</dbReference>
<dbReference type="EMBL" id="AXCM01003817">
    <property type="status" value="NOT_ANNOTATED_CDS"/>
    <property type="molecule type" value="Genomic_DNA"/>
</dbReference>
<dbReference type="AlphaFoldDB" id="A0A182LUN0"/>
<dbReference type="GO" id="GO:0008061">
    <property type="term" value="F:chitin binding"/>
    <property type="evidence" value="ECO:0007669"/>
    <property type="project" value="InterPro"/>
</dbReference>